<feature type="transmembrane region" description="Helical" evidence="2">
    <location>
        <begin position="329"/>
        <end position="348"/>
    </location>
</feature>
<dbReference type="OrthoDB" id="222566at2157"/>
<evidence type="ECO:0000313" key="3">
    <source>
        <dbReference type="EMBL" id="AFK21218.1"/>
    </source>
</evidence>
<keyword evidence="2" id="KW-1133">Transmembrane helix</keyword>
<feature type="compositionally biased region" description="Acidic residues" evidence="1">
    <location>
        <begin position="159"/>
        <end position="187"/>
    </location>
</feature>
<dbReference type="AlphaFoldDB" id="I3RAF8"/>
<dbReference type="RefSeq" id="WP_004061027.1">
    <property type="nucleotide sequence ID" value="NC_017944.1"/>
</dbReference>
<reference evidence="3" key="1">
    <citation type="journal article" date="2012" name="Appl. Environ. Microbiol.">
        <title>Identification of the haloarchaeal phasin (PhaP) that functions in polyhydroxyalkanoate accumulation and granule formation in Haloferax mediterranei.</title>
        <authorList>
            <person name="Cai S."/>
            <person name="Cai L."/>
            <person name="Liu H."/>
            <person name="Liu X."/>
            <person name="Han J."/>
            <person name="Zhou J."/>
            <person name="Xiang H."/>
        </authorList>
    </citation>
    <scope>NUCLEOTIDE SEQUENCE</scope>
    <source>
        <strain evidence="3">CGMCC 1.2087</strain>
    </source>
</reference>
<proteinExistence type="predicted"/>
<evidence type="ECO:0000313" key="4">
    <source>
        <dbReference type="EMBL" id="ELZ97449.1"/>
    </source>
</evidence>
<dbReference type="Proteomes" id="UP000011603">
    <property type="component" value="Unassembled WGS sequence"/>
</dbReference>
<feature type="compositionally biased region" description="Low complexity" evidence="1">
    <location>
        <begin position="203"/>
        <end position="222"/>
    </location>
</feature>
<organism evidence="3 6">
    <name type="scientific">Haloferax mediterranei (strain ATCC 33500 / DSM 1411 / JCM 8866 / NBRC 14739 / NCIMB 2177 / R-4)</name>
    <name type="common">Halobacterium mediterranei</name>
    <dbReference type="NCBI Taxonomy" id="523841"/>
    <lineage>
        <taxon>Archaea</taxon>
        <taxon>Methanobacteriati</taxon>
        <taxon>Methanobacteriota</taxon>
        <taxon>Stenosarchaea group</taxon>
        <taxon>Halobacteria</taxon>
        <taxon>Halobacteriales</taxon>
        <taxon>Haloferacaceae</taxon>
        <taxon>Haloferax</taxon>
    </lineage>
</organism>
<dbReference type="GeneID" id="40158221"/>
<reference evidence="4 7" key="3">
    <citation type="journal article" date="2014" name="PLoS Genet.">
        <title>Phylogenetically driven sequencing of extremely halophilic archaea reveals strategies for static and dynamic osmo-response.</title>
        <authorList>
            <person name="Becker E.A."/>
            <person name="Seitzer P.M."/>
            <person name="Tritt A."/>
            <person name="Larsen D."/>
            <person name="Krusor M."/>
            <person name="Yao A.I."/>
            <person name="Wu D."/>
            <person name="Madern D."/>
            <person name="Eisen J.A."/>
            <person name="Darling A.E."/>
            <person name="Facciotti M.T."/>
        </authorList>
    </citation>
    <scope>NUCLEOTIDE SEQUENCE [LARGE SCALE GENOMIC DNA]</scope>
    <source>
        <strain evidence="4">ATCC 33500</strain>
        <strain evidence="7">ATCC 33500 / DSM 1411 / JCM 8866 / NBRC 14739 / NCIMB 2177 / R-4</strain>
    </source>
</reference>
<dbReference type="Proteomes" id="UP000006469">
    <property type="component" value="Plasmid pHM500"/>
</dbReference>
<evidence type="ECO:0000313" key="6">
    <source>
        <dbReference type="Proteomes" id="UP000006469"/>
    </source>
</evidence>
<dbReference type="HOGENOM" id="CLU_749266_0_0_2"/>
<dbReference type="PATRIC" id="fig|523841.21.peg.3818"/>
<reference evidence="3 6" key="2">
    <citation type="journal article" date="2012" name="J. Bacteriol.">
        <title>Complete genome sequence of the metabolically versatile halophilic archaeon Haloferax mediterranei, a poly(3-hydroxybutyrate-co-3-hydroxyvalerate) producer.</title>
        <authorList>
            <person name="Han J."/>
            <person name="Zhang F."/>
            <person name="Hou J."/>
            <person name="Liu X."/>
            <person name="Li M."/>
            <person name="Liu H."/>
            <person name="Cai L."/>
            <person name="Zhang B."/>
            <person name="Chen Y."/>
            <person name="Zhou J."/>
            <person name="Hu S."/>
            <person name="Xiang H."/>
        </authorList>
    </citation>
    <scope>NUCLEOTIDE SEQUENCE [LARGE SCALE GENOMIC DNA]</scope>
    <source>
        <strain evidence="6">ATCC 33500 / DSM 1411 / JCM 8866 / NBRC 14739 / NCIMB 2177 / R-4</strain>
        <strain evidence="3">CGMCC 1.2087</strain>
        <plasmid evidence="6">pHM500</plasmid>
    </source>
</reference>
<evidence type="ECO:0000256" key="1">
    <source>
        <dbReference type="SAM" id="MobiDB-lite"/>
    </source>
</evidence>
<evidence type="ECO:0000313" key="5">
    <source>
        <dbReference type="EMBL" id="QCQ77068.1"/>
    </source>
</evidence>
<dbReference type="KEGG" id="hme:HFX_6092"/>
<feature type="transmembrane region" description="Helical" evidence="2">
    <location>
        <begin position="253"/>
        <end position="271"/>
    </location>
</feature>
<geneLocation type="plasmid" evidence="5 8">
    <name>pHME505</name>
</geneLocation>
<accession>I3RAF8</accession>
<dbReference type="EMBL" id="CP001871">
    <property type="protein sequence ID" value="AFK21218.1"/>
    <property type="molecule type" value="Genomic_DNA"/>
</dbReference>
<dbReference type="EMBL" id="CP039140">
    <property type="protein sequence ID" value="QCQ77068.1"/>
    <property type="molecule type" value="Genomic_DNA"/>
</dbReference>
<reference evidence="5 8" key="5">
    <citation type="submission" date="2019-04" db="EMBL/GenBank/DDBJ databases">
        <title>Methylomes of two halophilic Archaea, Haloarcula marismortui and Haloferax mediterranei.</title>
        <authorList>
            <person name="DasSarma S."/>
            <person name="DasSarma P."/>
            <person name="DasSarma S."/>
            <person name="Fomenkov A."/>
            <person name="Vincze T."/>
            <person name="Anton B.P."/>
            <person name="Roberts R.J."/>
        </authorList>
    </citation>
    <scope>NUCLEOTIDE SEQUENCE [LARGE SCALE GENOMIC DNA]</scope>
    <source>
        <strain evidence="5">ATCC 33500</strain>
        <strain evidence="8">ATCC 33500 / DSM 1411 / JCM 8866 / NBRC 14739 / NCIMB 2177 / R-4</strain>
        <plasmid evidence="5 8">pHME505</plasmid>
    </source>
</reference>
<name>I3RAF8_HALMT</name>
<keyword evidence="2" id="KW-0472">Membrane</keyword>
<feature type="region of interest" description="Disordered" evidence="1">
    <location>
        <begin position="140"/>
        <end position="238"/>
    </location>
</feature>
<dbReference type="Proteomes" id="UP000299011">
    <property type="component" value="Plasmid pHME505"/>
</dbReference>
<evidence type="ECO:0000313" key="8">
    <source>
        <dbReference type="Proteomes" id="UP000299011"/>
    </source>
</evidence>
<dbReference type="EMBL" id="AOLO01000015">
    <property type="protein sequence ID" value="ELZ97449.1"/>
    <property type="molecule type" value="Genomic_DNA"/>
</dbReference>
<reference evidence="3" key="4">
    <citation type="submission" date="2014-05" db="EMBL/GenBank/DDBJ databases">
        <authorList>
            <person name="Wang L."/>
            <person name="Yang H."/>
            <person name="Xiang H."/>
        </authorList>
    </citation>
    <scope>NUCLEOTIDE SEQUENCE</scope>
    <source>
        <strain evidence="3">CGMCC 1.2087</strain>
        <plasmid evidence="3">pHM500</plasmid>
    </source>
</reference>
<evidence type="ECO:0000313" key="7">
    <source>
        <dbReference type="Proteomes" id="UP000011603"/>
    </source>
</evidence>
<evidence type="ECO:0000256" key="2">
    <source>
        <dbReference type="SAM" id="Phobius"/>
    </source>
</evidence>
<protein>
    <submittedName>
        <fullName evidence="3">Uncharacterized protein</fullName>
    </submittedName>
</protein>
<sequence>MNRTLVAVVALAALISGTVIATGAFTTGDEIAPADDSEVYLSAADTENGHRYVEYDDNGQIRLHLSPVLPNSRTRVNDLFVVGFAGYENSNNSTTVRLGSDSERITIHRMDTGERINGEPILLQPNESVLFGVTVSPEDRDFTSEVTVEATVPERESNPDEDTDEDTDSDDDDDDDDTTDRNDDDTSSGDGDTSGQSDGGDTTGKTTTDTSPPDSGDGSTTDEQPPTATDDTEQPVEPSGFIFGFTPVFGVAWVWWFALGGVAAILANYLVQTRHHGVLPIFQMEESARRRRLKDVLRGESVVGLGVVVLSILVALSLSSAGITGVPQLIGTLLCSVLAGSATGYRRLPDIRVTKRTADGDPLDPDHEP</sequence>
<gene>
    <name evidence="3" type="ordered locus">HFX_6092</name>
    <name evidence="4" type="ORF">C439_19043</name>
    <name evidence="5" type="ORF">E6P09_17350</name>
</gene>
<geneLocation type="plasmid" evidence="3 6">
    <name>pHM500</name>
</geneLocation>
<feature type="transmembrane region" description="Helical" evidence="2">
    <location>
        <begin position="302"/>
        <end position="323"/>
    </location>
</feature>
<keyword evidence="3" id="KW-0614">Plasmid</keyword>
<keyword evidence="2" id="KW-0812">Transmembrane</keyword>
<keyword evidence="7" id="KW-1185">Reference proteome</keyword>